<reference evidence="2" key="1">
    <citation type="journal article" date="2023" name="Nat. Plants">
        <title>Single-cell RNA sequencing provides a high-resolution roadmap for understanding the multicellular compartmentation of specialized metabolism.</title>
        <authorList>
            <person name="Sun S."/>
            <person name="Shen X."/>
            <person name="Li Y."/>
            <person name="Li Y."/>
            <person name="Wang S."/>
            <person name="Li R."/>
            <person name="Zhang H."/>
            <person name="Shen G."/>
            <person name="Guo B."/>
            <person name="Wei J."/>
            <person name="Xu J."/>
            <person name="St-Pierre B."/>
            <person name="Chen S."/>
            <person name="Sun C."/>
        </authorList>
    </citation>
    <scope>NUCLEOTIDE SEQUENCE [LARGE SCALE GENOMIC DNA]</scope>
</reference>
<evidence type="ECO:0000313" key="1">
    <source>
        <dbReference type="EMBL" id="KAI5676294.1"/>
    </source>
</evidence>
<dbReference type="Proteomes" id="UP001060085">
    <property type="component" value="Linkage Group LG02"/>
</dbReference>
<organism evidence="1 2">
    <name type="scientific">Catharanthus roseus</name>
    <name type="common">Madagascar periwinkle</name>
    <name type="synonym">Vinca rosea</name>
    <dbReference type="NCBI Taxonomy" id="4058"/>
    <lineage>
        <taxon>Eukaryota</taxon>
        <taxon>Viridiplantae</taxon>
        <taxon>Streptophyta</taxon>
        <taxon>Embryophyta</taxon>
        <taxon>Tracheophyta</taxon>
        <taxon>Spermatophyta</taxon>
        <taxon>Magnoliopsida</taxon>
        <taxon>eudicotyledons</taxon>
        <taxon>Gunneridae</taxon>
        <taxon>Pentapetalae</taxon>
        <taxon>asterids</taxon>
        <taxon>lamiids</taxon>
        <taxon>Gentianales</taxon>
        <taxon>Apocynaceae</taxon>
        <taxon>Rauvolfioideae</taxon>
        <taxon>Vinceae</taxon>
        <taxon>Catharanthinae</taxon>
        <taxon>Catharanthus</taxon>
    </lineage>
</organism>
<protein>
    <submittedName>
        <fullName evidence="1">Uncharacterized protein</fullName>
    </submittedName>
</protein>
<gene>
    <name evidence="1" type="ORF">M9H77_07244</name>
</gene>
<dbReference type="EMBL" id="CM044702">
    <property type="protein sequence ID" value="KAI5676294.1"/>
    <property type="molecule type" value="Genomic_DNA"/>
</dbReference>
<accession>A0ACC0BUD3</accession>
<evidence type="ECO:0000313" key="2">
    <source>
        <dbReference type="Proteomes" id="UP001060085"/>
    </source>
</evidence>
<comment type="caution">
    <text evidence="1">The sequence shown here is derived from an EMBL/GenBank/DDBJ whole genome shotgun (WGS) entry which is preliminary data.</text>
</comment>
<proteinExistence type="predicted"/>
<sequence length="90" mass="10321">MKLVDLFFYIARFGGIQSGFEISSRVLKFLECYSSSAERLVGRGSLVLTGRWWSEVLVDRNTLHNTQIISPSFLVLRLKFCGLFGDLWEV</sequence>
<name>A0ACC0BUD3_CATRO</name>
<keyword evidence="2" id="KW-1185">Reference proteome</keyword>